<dbReference type="Pfam" id="PF04775">
    <property type="entry name" value="Bile_Hydr_Trans"/>
    <property type="match status" value="1"/>
</dbReference>
<dbReference type="Gene3D" id="3.40.50.1820">
    <property type="entry name" value="alpha/beta hydrolase"/>
    <property type="match status" value="1"/>
</dbReference>
<dbReference type="STRING" id="52904.ENSSMAP00000002905"/>
<name>A0A2U9BUN6_SCOMX</name>
<dbReference type="GO" id="GO:0047617">
    <property type="term" value="F:fatty acyl-CoA hydrolase activity"/>
    <property type="evidence" value="ECO:0007669"/>
    <property type="project" value="TreeGrafter"/>
</dbReference>
<protein>
    <submittedName>
        <fullName evidence="3">Putative acyl-coenzyme A thioesterase 4-like isoform 5</fullName>
    </submittedName>
</protein>
<evidence type="ECO:0000313" key="4">
    <source>
        <dbReference type="Proteomes" id="UP000246464"/>
    </source>
</evidence>
<dbReference type="GO" id="GO:0006631">
    <property type="term" value="P:fatty acid metabolic process"/>
    <property type="evidence" value="ECO:0007669"/>
    <property type="project" value="TreeGrafter"/>
</dbReference>
<evidence type="ECO:0000313" key="3">
    <source>
        <dbReference type="EMBL" id="AWP07914.1"/>
    </source>
</evidence>
<dbReference type="AlphaFoldDB" id="A0A2U9BUN6"/>
<dbReference type="EMBL" id="CP026252">
    <property type="protein sequence ID" value="AWP07914.1"/>
    <property type="molecule type" value="Genomic_DNA"/>
</dbReference>
<evidence type="ECO:0000259" key="1">
    <source>
        <dbReference type="Pfam" id="PF04775"/>
    </source>
</evidence>
<reference evidence="3 4" key="1">
    <citation type="submission" date="2017-12" db="EMBL/GenBank/DDBJ databases">
        <title>Integrating genomic resources of turbot (Scophthalmus maximus) in depth evaluation of genetic and physical mapping variation across individuals.</title>
        <authorList>
            <person name="Martinez P."/>
        </authorList>
    </citation>
    <scope>NUCLEOTIDE SEQUENCE [LARGE SCALE GENOMIC DNA]</scope>
</reference>
<feature type="non-terminal residue" evidence="3">
    <location>
        <position position="404"/>
    </location>
</feature>
<dbReference type="Proteomes" id="UP000246464">
    <property type="component" value="Chromosome 10"/>
</dbReference>
<feature type="domain" description="BAAT/Acyl-CoA thioester hydrolase C-terminal" evidence="2">
    <location>
        <begin position="341"/>
        <end position="381"/>
    </location>
</feature>
<dbReference type="SUPFAM" id="SSF53474">
    <property type="entry name" value="alpha/beta-Hydrolases"/>
    <property type="match status" value="1"/>
</dbReference>
<feature type="domain" description="BAAT/Acyl-CoA thioester hydrolase C-terminal" evidence="2">
    <location>
        <begin position="213"/>
        <end position="306"/>
    </location>
</feature>
<dbReference type="GO" id="GO:0006637">
    <property type="term" value="P:acyl-CoA metabolic process"/>
    <property type="evidence" value="ECO:0007669"/>
    <property type="project" value="TreeGrafter"/>
</dbReference>
<dbReference type="InterPro" id="IPR014940">
    <property type="entry name" value="BAAT_C"/>
</dbReference>
<dbReference type="Pfam" id="PF08840">
    <property type="entry name" value="BAAT_C"/>
    <property type="match status" value="2"/>
</dbReference>
<sequence>MERKQCCVKLSVQPSRGLMDEKFIVRVQSVPPGFNLTVHALHHCEDGHSWEAYGHYTADATGTVNVSEDPSLGGTYSGVEPMGLLWSLRPVPGSKTGLRMRKMNVQTPMEVTVSVYQGHMTEGFVDQVPLASVLVERWYIAPGIRRIPVTEGGLTATLFLPPGPGPFPGVLDLWGGGGNLVEYRSALFACHGLASLALDYLTPKITKETGKMVDNEYIETAYRVLQQHPQVLGSSIAMLGLSFGTSVTLKMAVYSEVIKLRCAVCISGSHVQPVDGSLEQIMDFFHKSSSWQAQKQLLLDRLENLENRSRRCNLSTQSYAQIIVRFCYSYFSLVNHMIKNTAYRVLQQHPQVLGSSIAMLGFSLGTSVTLKMAVYSEVIKVRQSVFPTEVDSICGGKKTDVHRV</sequence>
<dbReference type="PANTHER" id="PTHR10824:SF36">
    <property type="entry name" value="ACYL-COA THIOESTERASE 17-RELATED"/>
    <property type="match status" value="1"/>
</dbReference>
<feature type="domain" description="Acyl-CoA thioester hydrolase/bile acid-CoA amino acid N-acetyltransferase" evidence="1">
    <location>
        <begin position="20"/>
        <end position="151"/>
    </location>
</feature>
<dbReference type="PANTHER" id="PTHR10824">
    <property type="entry name" value="ACYL-COENZYME A THIOESTERASE-RELATED"/>
    <property type="match status" value="1"/>
</dbReference>
<accession>A0A2U9BUN6</accession>
<gene>
    <name evidence="3" type="ORF">SMAX5B_022099</name>
</gene>
<dbReference type="Gene3D" id="2.60.40.2240">
    <property type="entry name" value="Acyl-CoA thioester hydrolase/BAAT N-terminal domain"/>
    <property type="match status" value="1"/>
</dbReference>
<organism evidence="3 4">
    <name type="scientific">Scophthalmus maximus</name>
    <name type="common">Turbot</name>
    <name type="synonym">Psetta maxima</name>
    <dbReference type="NCBI Taxonomy" id="52904"/>
    <lineage>
        <taxon>Eukaryota</taxon>
        <taxon>Metazoa</taxon>
        <taxon>Chordata</taxon>
        <taxon>Craniata</taxon>
        <taxon>Vertebrata</taxon>
        <taxon>Euteleostomi</taxon>
        <taxon>Actinopterygii</taxon>
        <taxon>Neopterygii</taxon>
        <taxon>Teleostei</taxon>
        <taxon>Neoteleostei</taxon>
        <taxon>Acanthomorphata</taxon>
        <taxon>Carangaria</taxon>
        <taxon>Pleuronectiformes</taxon>
        <taxon>Pleuronectoidei</taxon>
        <taxon>Scophthalmidae</taxon>
        <taxon>Scophthalmus</taxon>
    </lineage>
</organism>
<keyword evidence="4" id="KW-1185">Reference proteome</keyword>
<evidence type="ECO:0000259" key="2">
    <source>
        <dbReference type="Pfam" id="PF08840"/>
    </source>
</evidence>
<dbReference type="FunFam" id="2.60.40.2240:FF:000002">
    <property type="entry name" value="Acyl-CoA thioesterase 18"/>
    <property type="match status" value="1"/>
</dbReference>
<proteinExistence type="predicted"/>
<dbReference type="InterPro" id="IPR029058">
    <property type="entry name" value="AB_hydrolase_fold"/>
</dbReference>
<dbReference type="InterPro" id="IPR006862">
    <property type="entry name" value="Thio_Ohase/aa_AcTrfase"/>
</dbReference>
<dbReference type="InterPro" id="IPR042490">
    <property type="entry name" value="Thio_Ohase/BAAT_N"/>
</dbReference>